<proteinExistence type="predicted"/>
<keyword evidence="1" id="KW-0732">Signal</keyword>
<evidence type="ECO:0000256" key="1">
    <source>
        <dbReference type="SAM" id="SignalP"/>
    </source>
</evidence>
<sequence>MMARLKFWLAAAALLALPAAAAPADDAQELSAHLGKAVGAFQAARLYGEQCDRRDPEDAQSRKDALAAWRYKNSGADYDRVIGAFTRAIPDLAGQIDQQTAQLAERVAKDLDASPEPCGDLGKLLAHEQFSVQSDVRRLLSLSRRLGIELPQPGETVRAKAADETRILRLAALSARLEARMAEIGSKEGAMNSSALRGARQDHAEAWLKSDGVLVLFGRVTGDSELREWRDDMQSSFKVDCHSFSERAHEERMAGAIGEDSVVVGTPRLVVDSAGGGRVSLAKCSLFTVEETARPFVEEDDAAGLVLRPLAFDEALAGPGQGIPIRDVDRVLYASSFDTRMDGFGNGYVDREEDIYVLLRDGTAYRHEWPFPFTDLAVALSRHREPERWFTWNERRGQVTLTGKGNARQDALIDLAKAQRLRPLASRPLAGEYHYLQIAAGGSRQDRRYAFSRDGTVVYSHGGFMAGNVGTGYLIVNGRDNPDTTSGYRIEDYALILDTPQGEERHFLAVPESAKGSPPDTLLIDGAAFWLDDD</sequence>
<dbReference type="Proteomes" id="UP000318405">
    <property type="component" value="Unassembled WGS sequence"/>
</dbReference>
<reference evidence="2 3" key="1">
    <citation type="submission" date="2019-07" db="EMBL/GenBank/DDBJ databases">
        <title>Qingshengfaniella alkalisoli gen. nov., sp. nov., isolated from saline soil.</title>
        <authorList>
            <person name="Xu L."/>
            <person name="Huang X.-X."/>
            <person name="Sun J.-Q."/>
        </authorList>
    </citation>
    <scope>NUCLEOTIDE SEQUENCE [LARGE SCALE GENOMIC DNA]</scope>
    <source>
        <strain evidence="2 3">DSM 27279</strain>
    </source>
</reference>
<dbReference type="EMBL" id="VLTJ01000004">
    <property type="protein sequence ID" value="TSH98516.1"/>
    <property type="molecule type" value="Genomic_DNA"/>
</dbReference>
<feature type="signal peptide" evidence="1">
    <location>
        <begin position="1"/>
        <end position="21"/>
    </location>
</feature>
<gene>
    <name evidence="2" type="ORF">FOZ76_01825</name>
</gene>
<feature type="chain" id="PRO_5022073778" evidence="1">
    <location>
        <begin position="22"/>
        <end position="534"/>
    </location>
</feature>
<keyword evidence="3" id="KW-1185">Reference proteome</keyword>
<evidence type="ECO:0000313" key="2">
    <source>
        <dbReference type="EMBL" id="TSH98516.1"/>
    </source>
</evidence>
<accession>A0A556B027</accession>
<name>A0A556B027_9BURK</name>
<dbReference type="RefSeq" id="WP_143946423.1">
    <property type="nucleotide sequence ID" value="NZ_BAABMB010000001.1"/>
</dbReference>
<evidence type="ECO:0000313" key="3">
    <source>
        <dbReference type="Proteomes" id="UP000318405"/>
    </source>
</evidence>
<protein>
    <submittedName>
        <fullName evidence="2">Uncharacterized protein</fullName>
    </submittedName>
</protein>
<comment type="caution">
    <text evidence="2">The sequence shown here is derived from an EMBL/GenBank/DDBJ whole genome shotgun (WGS) entry which is preliminary data.</text>
</comment>
<dbReference type="AlphaFoldDB" id="A0A556B027"/>
<dbReference type="OrthoDB" id="7315565at2"/>
<organism evidence="2 3">
    <name type="scientific">Verticiella sediminum</name>
    <dbReference type="NCBI Taxonomy" id="1247510"/>
    <lineage>
        <taxon>Bacteria</taxon>
        <taxon>Pseudomonadati</taxon>
        <taxon>Pseudomonadota</taxon>
        <taxon>Betaproteobacteria</taxon>
        <taxon>Burkholderiales</taxon>
        <taxon>Alcaligenaceae</taxon>
        <taxon>Verticiella</taxon>
    </lineage>
</organism>